<dbReference type="SUPFAM" id="SSF48264">
    <property type="entry name" value="Cytochrome P450"/>
    <property type="match status" value="1"/>
</dbReference>
<comment type="similarity">
    <text evidence="1">Belongs to the cytochrome P450 family.</text>
</comment>
<dbReference type="PANTHER" id="PTHR46300:SF2">
    <property type="entry name" value="CYTOCHROME P450 MONOOXYGENASE ALNH-RELATED"/>
    <property type="match status" value="1"/>
</dbReference>
<evidence type="ECO:0000256" key="5">
    <source>
        <dbReference type="ARBA" id="ARBA00023033"/>
    </source>
</evidence>
<dbReference type="Gene3D" id="1.10.630.10">
    <property type="entry name" value="Cytochrome P450"/>
    <property type="match status" value="1"/>
</dbReference>
<evidence type="ECO:0000256" key="3">
    <source>
        <dbReference type="ARBA" id="ARBA00023002"/>
    </source>
</evidence>
<dbReference type="OrthoDB" id="1103324at2759"/>
<keyword evidence="5" id="KW-0503">Monooxygenase</keyword>
<sequence length="526" mass="59552">MLVLVTTICAVVLYGVYRLLKIGSRDNRLPPGPPTIPVLGNLHQIPLSGLGKKFKEWGEQYGGIFSLKFGPSTVIVLFDRKAVHDLLDKKGNIYSDRPHSYVADLVTDSDSFAFMDQTALWRSQRKVAAHNLSPKVLDEKVGFIQDAEANILLSDLVRDPTNFYESIQRTTASVACAVVWGHRGPTFDSFWGSGVYKAMDNYSASLEPGANPPVDEFAFLQYLPEFLAPWKRRARLSCKAMHDIWDEARRQVDARRKKGIKRESIIDSILDGEKHSDVQITADQLNHFLGVLVEGGADTTASSTLTSLMYLALHPEFQEKARKELDEVCGTERLPMLKDMDQCPYINCLVKEAMRIHPVLPLGVPHRVSQDDWFNGMLIPKDSTVILPSWAMHLSKQAGYDDPEVYNPDRFLQWPKFADSYAGSSNYANRDHYGYGAGRRICPGIHLAERTQWRLTSKLLWAFEVQRVIDPETKKPIPIDVTQYHEGIAHCPKPYQIALVPRSQNHIDTLMRTVNEAQDFLRAWDD</sequence>
<reference evidence="7" key="1">
    <citation type="journal article" date="2020" name="Stud. Mycol.">
        <title>101 Dothideomycetes genomes: a test case for predicting lifestyles and emergence of pathogens.</title>
        <authorList>
            <person name="Haridas S."/>
            <person name="Albert R."/>
            <person name="Binder M."/>
            <person name="Bloem J."/>
            <person name="Labutti K."/>
            <person name="Salamov A."/>
            <person name="Andreopoulos B."/>
            <person name="Baker S."/>
            <person name="Barry K."/>
            <person name="Bills G."/>
            <person name="Bluhm B."/>
            <person name="Cannon C."/>
            <person name="Castanera R."/>
            <person name="Culley D."/>
            <person name="Daum C."/>
            <person name="Ezra D."/>
            <person name="Gonzalez J."/>
            <person name="Henrissat B."/>
            <person name="Kuo A."/>
            <person name="Liang C."/>
            <person name="Lipzen A."/>
            <person name="Lutzoni F."/>
            <person name="Magnuson J."/>
            <person name="Mondo S."/>
            <person name="Nolan M."/>
            <person name="Ohm R."/>
            <person name="Pangilinan J."/>
            <person name="Park H.-J."/>
            <person name="Ramirez L."/>
            <person name="Alfaro M."/>
            <person name="Sun H."/>
            <person name="Tritt A."/>
            <person name="Yoshinaga Y."/>
            <person name="Zwiers L.-H."/>
            <person name="Turgeon B."/>
            <person name="Goodwin S."/>
            <person name="Spatafora J."/>
            <person name="Crous P."/>
            <person name="Grigoriev I."/>
        </authorList>
    </citation>
    <scope>NUCLEOTIDE SEQUENCE</scope>
    <source>
        <strain evidence="7">CBS 116005</strain>
    </source>
</reference>
<evidence type="ECO:0000256" key="6">
    <source>
        <dbReference type="PIRSR" id="PIRSR602401-1"/>
    </source>
</evidence>
<evidence type="ECO:0000313" key="8">
    <source>
        <dbReference type="Proteomes" id="UP000799436"/>
    </source>
</evidence>
<keyword evidence="4 6" id="KW-0408">Iron</keyword>
<evidence type="ECO:0000256" key="4">
    <source>
        <dbReference type="ARBA" id="ARBA00023004"/>
    </source>
</evidence>
<dbReference type="InterPro" id="IPR001128">
    <property type="entry name" value="Cyt_P450"/>
</dbReference>
<dbReference type="PRINTS" id="PR00385">
    <property type="entry name" value="P450"/>
</dbReference>
<evidence type="ECO:0000256" key="2">
    <source>
        <dbReference type="ARBA" id="ARBA00022723"/>
    </source>
</evidence>
<dbReference type="InterPro" id="IPR002401">
    <property type="entry name" value="Cyt_P450_E_grp-I"/>
</dbReference>
<dbReference type="Proteomes" id="UP000799436">
    <property type="component" value="Unassembled WGS sequence"/>
</dbReference>
<name>A0A6G1L769_9PEZI</name>
<dbReference type="InterPro" id="IPR050364">
    <property type="entry name" value="Cytochrome_P450_fung"/>
</dbReference>
<dbReference type="InterPro" id="IPR036396">
    <property type="entry name" value="Cyt_P450_sf"/>
</dbReference>
<keyword evidence="6" id="KW-0349">Heme</keyword>
<dbReference type="AlphaFoldDB" id="A0A6G1L769"/>
<gene>
    <name evidence="7" type="ORF">EJ03DRAFT_328468</name>
</gene>
<keyword evidence="8" id="KW-1185">Reference proteome</keyword>
<dbReference type="PANTHER" id="PTHR46300">
    <property type="entry name" value="P450, PUTATIVE (EUROFUNG)-RELATED-RELATED"/>
    <property type="match status" value="1"/>
</dbReference>
<organism evidence="7 8">
    <name type="scientific">Teratosphaeria nubilosa</name>
    <dbReference type="NCBI Taxonomy" id="161662"/>
    <lineage>
        <taxon>Eukaryota</taxon>
        <taxon>Fungi</taxon>
        <taxon>Dikarya</taxon>
        <taxon>Ascomycota</taxon>
        <taxon>Pezizomycotina</taxon>
        <taxon>Dothideomycetes</taxon>
        <taxon>Dothideomycetidae</taxon>
        <taxon>Mycosphaerellales</taxon>
        <taxon>Teratosphaeriaceae</taxon>
        <taxon>Teratosphaeria</taxon>
    </lineage>
</organism>
<evidence type="ECO:0000256" key="1">
    <source>
        <dbReference type="ARBA" id="ARBA00010617"/>
    </source>
</evidence>
<keyword evidence="3" id="KW-0560">Oxidoreductase</keyword>
<proteinExistence type="inferred from homology"/>
<dbReference type="GO" id="GO:0004497">
    <property type="term" value="F:monooxygenase activity"/>
    <property type="evidence" value="ECO:0007669"/>
    <property type="project" value="UniProtKB-KW"/>
</dbReference>
<dbReference type="GO" id="GO:0005506">
    <property type="term" value="F:iron ion binding"/>
    <property type="evidence" value="ECO:0007669"/>
    <property type="project" value="InterPro"/>
</dbReference>
<keyword evidence="2 6" id="KW-0479">Metal-binding</keyword>
<feature type="binding site" description="axial binding residue" evidence="6">
    <location>
        <position position="442"/>
    </location>
    <ligand>
        <name>heme</name>
        <dbReference type="ChEBI" id="CHEBI:30413"/>
    </ligand>
    <ligandPart>
        <name>Fe</name>
        <dbReference type="ChEBI" id="CHEBI:18248"/>
    </ligandPart>
</feature>
<dbReference type="GO" id="GO:0016705">
    <property type="term" value="F:oxidoreductase activity, acting on paired donors, with incorporation or reduction of molecular oxygen"/>
    <property type="evidence" value="ECO:0007669"/>
    <property type="project" value="InterPro"/>
</dbReference>
<dbReference type="PRINTS" id="PR00463">
    <property type="entry name" value="EP450I"/>
</dbReference>
<dbReference type="EMBL" id="ML995846">
    <property type="protein sequence ID" value="KAF2768278.1"/>
    <property type="molecule type" value="Genomic_DNA"/>
</dbReference>
<dbReference type="GO" id="GO:0020037">
    <property type="term" value="F:heme binding"/>
    <property type="evidence" value="ECO:0007669"/>
    <property type="project" value="InterPro"/>
</dbReference>
<protein>
    <submittedName>
        <fullName evidence="7">Cytochrome P450</fullName>
    </submittedName>
</protein>
<dbReference type="Pfam" id="PF00067">
    <property type="entry name" value="p450"/>
    <property type="match status" value="1"/>
</dbReference>
<dbReference type="CDD" id="cd11065">
    <property type="entry name" value="CYP64-like"/>
    <property type="match status" value="1"/>
</dbReference>
<evidence type="ECO:0000313" key="7">
    <source>
        <dbReference type="EMBL" id="KAF2768278.1"/>
    </source>
</evidence>
<accession>A0A6G1L769</accession>
<comment type="cofactor">
    <cofactor evidence="6">
        <name>heme</name>
        <dbReference type="ChEBI" id="CHEBI:30413"/>
    </cofactor>
</comment>